<dbReference type="AlphaFoldDB" id="A0A8S4QRL2"/>
<comment type="caution">
    <text evidence="1">The sequence shown here is derived from an EMBL/GenBank/DDBJ whole genome shotgun (WGS) entry which is preliminary data.</text>
</comment>
<gene>
    <name evidence="1" type="primary">jg24347</name>
    <name evidence="1" type="ORF">PAEG_LOCUS5347</name>
</gene>
<organism evidence="1 2">
    <name type="scientific">Pararge aegeria aegeria</name>
    <dbReference type="NCBI Taxonomy" id="348720"/>
    <lineage>
        <taxon>Eukaryota</taxon>
        <taxon>Metazoa</taxon>
        <taxon>Ecdysozoa</taxon>
        <taxon>Arthropoda</taxon>
        <taxon>Hexapoda</taxon>
        <taxon>Insecta</taxon>
        <taxon>Pterygota</taxon>
        <taxon>Neoptera</taxon>
        <taxon>Endopterygota</taxon>
        <taxon>Lepidoptera</taxon>
        <taxon>Glossata</taxon>
        <taxon>Ditrysia</taxon>
        <taxon>Papilionoidea</taxon>
        <taxon>Nymphalidae</taxon>
        <taxon>Satyrinae</taxon>
        <taxon>Satyrini</taxon>
        <taxon>Parargina</taxon>
        <taxon>Pararge</taxon>
    </lineage>
</organism>
<proteinExistence type="predicted"/>
<reference evidence="1" key="1">
    <citation type="submission" date="2022-03" db="EMBL/GenBank/DDBJ databases">
        <authorList>
            <person name="Lindestad O."/>
        </authorList>
    </citation>
    <scope>NUCLEOTIDE SEQUENCE</scope>
</reference>
<keyword evidence="2" id="KW-1185">Reference proteome</keyword>
<dbReference type="EMBL" id="CAKXAJ010018107">
    <property type="protein sequence ID" value="CAH2217457.1"/>
    <property type="molecule type" value="Genomic_DNA"/>
</dbReference>
<dbReference type="Proteomes" id="UP000838756">
    <property type="component" value="Unassembled WGS sequence"/>
</dbReference>
<protein>
    <submittedName>
        <fullName evidence="1">Jg24347 protein</fullName>
    </submittedName>
</protein>
<evidence type="ECO:0000313" key="1">
    <source>
        <dbReference type="EMBL" id="CAH2217457.1"/>
    </source>
</evidence>
<accession>A0A8S4QRL2</accession>
<name>A0A8S4QRL2_9NEOP</name>
<sequence>MQILLRPKRLGNSSWQFLYYKRYDRFAVEELLILKLKATNFCSYTPFCVYKNQMKMNFSELQVPMGMTFSFYMLDTGRAAQACRD</sequence>
<evidence type="ECO:0000313" key="2">
    <source>
        <dbReference type="Proteomes" id="UP000838756"/>
    </source>
</evidence>